<dbReference type="AlphaFoldDB" id="A0AAD7MH20"/>
<keyword evidence="2" id="KW-1185">Reference proteome</keyword>
<proteinExistence type="predicted"/>
<sequence length="175" mass="18958">MLAADILASYGSLARFRDIHHGILDEITTEFAARDGHTLNPAEVHNYLSELMPGNGGWVVPVCSLYFSFVGADSWCSLIAGHCGMTYSVSTLATGYGTHTVQPLLHHAVEGREDTLEEDEARKIIEQISTSTTPITAAGVNISEWHKLEASWGFAEGVWGTGADTVVKIQANELR</sequence>
<dbReference type="Proteomes" id="UP001215598">
    <property type="component" value="Unassembled WGS sequence"/>
</dbReference>
<dbReference type="EMBL" id="JARKIB010000289">
    <property type="protein sequence ID" value="KAJ7716601.1"/>
    <property type="molecule type" value="Genomic_DNA"/>
</dbReference>
<evidence type="ECO:0000313" key="1">
    <source>
        <dbReference type="EMBL" id="KAJ7716601.1"/>
    </source>
</evidence>
<reference evidence="1" key="1">
    <citation type="submission" date="2023-03" db="EMBL/GenBank/DDBJ databases">
        <title>Massive genome expansion in bonnet fungi (Mycena s.s.) driven by repeated elements and novel gene families across ecological guilds.</title>
        <authorList>
            <consortium name="Lawrence Berkeley National Laboratory"/>
            <person name="Harder C.B."/>
            <person name="Miyauchi S."/>
            <person name="Viragh M."/>
            <person name="Kuo A."/>
            <person name="Thoen E."/>
            <person name="Andreopoulos B."/>
            <person name="Lu D."/>
            <person name="Skrede I."/>
            <person name="Drula E."/>
            <person name="Henrissat B."/>
            <person name="Morin E."/>
            <person name="Kohler A."/>
            <person name="Barry K."/>
            <person name="LaButti K."/>
            <person name="Morin E."/>
            <person name="Salamov A."/>
            <person name="Lipzen A."/>
            <person name="Mereny Z."/>
            <person name="Hegedus B."/>
            <person name="Baldrian P."/>
            <person name="Stursova M."/>
            <person name="Weitz H."/>
            <person name="Taylor A."/>
            <person name="Grigoriev I.V."/>
            <person name="Nagy L.G."/>
            <person name="Martin F."/>
            <person name="Kauserud H."/>
        </authorList>
    </citation>
    <scope>NUCLEOTIDE SEQUENCE</scope>
    <source>
        <strain evidence="1">CBHHK182m</strain>
    </source>
</reference>
<dbReference type="InterPro" id="IPR029055">
    <property type="entry name" value="Ntn_hydrolases_N"/>
</dbReference>
<dbReference type="SUPFAM" id="SSF56235">
    <property type="entry name" value="N-terminal nucleophile aminohydrolases (Ntn hydrolases)"/>
    <property type="match status" value="1"/>
</dbReference>
<accession>A0AAD7MH20</accession>
<gene>
    <name evidence="1" type="ORF">B0H16DRAFT_1800990</name>
</gene>
<dbReference type="Gene3D" id="3.60.20.10">
    <property type="entry name" value="Glutamine Phosphoribosylpyrophosphate, subunit 1, domain 1"/>
    <property type="match status" value="1"/>
</dbReference>
<organism evidence="1 2">
    <name type="scientific">Mycena metata</name>
    <dbReference type="NCBI Taxonomy" id="1033252"/>
    <lineage>
        <taxon>Eukaryota</taxon>
        <taxon>Fungi</taxon>
        <taxon>Dikarya</taxon>
        <taxon>Basidiomycota</taxon>
        <taxon>Agaricomycotina</taxon>
        <taxon>Agaricomycetes</taxon>
        <taxon>Agaricomycetidae</taxon>
        <taxon>Agaricales</taxon>
        <taxon>Marasmiineae</taxon>
        <taxon>Mycenaceae</taxon>
        <taxon>Mycena</taxon>
    </lineage>
</organism>
<comment type="caution">
    <text evidence="1">The sequence shown here is derived from an EMBL/GenBank/DDBJ whole genome shotgun (WGS) entry which is preliminary data.</text>
</comment>
<name>A0AAD7MH20_9AGAR</name>
<evidence type="ECO:0000313" key="2">
    <source>
        <dbReference type="Proteomes" id="UP001215598"/>
    </source>
</evidence>
<protein>
    <submittedName>
        <fullName evidence="1">Uncharacterized protein</fullName>
    </submittedName>
</protein>